<organism evidence="2">
    <name type="scientific">Rhizophora mucronata</name>
    <name type="common">Asiatic mangrove</name>
    <dbReference type="NCBI Taxonomy" id="61149"/>
    <lineage>
        <taxon>Eukaryota</taxon>
        <taxon>Viridiplantae</taxon>
        <taxon>Streptophyta</taxon>
        <taxon>Embryophyta</taxon>
        <taxon>Tracheophyta</taxon>
        <taxon>Spermatophyta</taxon>
        <taxon>Magnoliopsida</taxon>
        <taxon>eudicotyledons</taxon>
        <taxon>Gunneridae</taxon>
        <taxon>Pentapetalae</taxon>
        <taxon>rosids</taxon>
        <taxon>fabids</taxon>
        <taxon>Malpighiales</taxon>
        <taxon>Rhizophoraceae</taxon>
        <taxon>Rhizophora</taxon>
    </lineage>
</organism>
<feature type="transmembrane region" description="Helical" evidence="1">
    <location>
        <begin position="7"/>
        <end position="26"/>
    </location>
</feature>
<dbReference type="AlphaFoldDB" id="A0A2P2IZA5"/>
<keyword evidence="1" id="KW-1133">Transmembrane helix</keyword>
<keyword evidence="1" id="KW-0812">Transmembrane</keyword>
<dbReference type="EMBL" id="GGEC01006085">
    <property type="protein sequence ID" value="MBW86568.1"/>
    <property type="molecule type" value="Transcribed_RNA"/>
</dbReference>
<accession>A0A2P2IZA5</accession>
<reference evidence="2" key="1">
    <citation type="submission" date="2018-02" db="EMBL/GenBank/DDBJ databases">
        <title>Rhizophora mucronata_Transcriptome.</title>
        <authorList>
            <person name="Meera S.P."/>
            <person name="Sreeshan A."/>
            <person name="Augustine A."/>
        </authorList>
    </citation>
    <scope>NUCLEOTIDE SEQUENCE</scope>
    <source>
        <tissue evidence="2">Leaf</tissue>
    </source>
</reference>
<evidence type="ECO:0000256" key="1">
    <source>
        <dbReference type="SAM" id="Phobius"/>
    </source>
</evidence>
<protein>
    <submittedName>
        <fullName evidence="2">Uncharacterized protein</fullName>
    </submittedName>
</protein>
<evidence type="ECO:0000313" key="2">
    <source>
        <dbReference type="EMBL" id="MBW86568.1"/>
    </source>
</evidence>
<name>A0A2P2IZA5_RHIMU</name>
<proteinExistence type="predicted"/>
<keyword evidence="1" id="KW-0472">Membrane</keyword>
<sequence length="34" mass="4118">MKLLIGPIVLIFEELLLTFFEFYSFWQMHPLSTI</sequence>